<dbReference type="AlphaFoldDB" id="A0A511Z8G4"/>
<keyword evidence="3" id="KW-1185">Reference proteome</keyword>
<dbReference type="Proteomes" id="UP000321901">
    <property type="component" value="Unassembled WGS sequence"/>
</dbReference>
<sequence>MGYNYYARQQGQQGRWSALNPTATHPMAPCRKEAEKSDAAAQVNSDIDQLSSELIVIRDSCNITVHTTDTQIAASLQAALQVAIAIVVNISIADGARAERVTTELLERAQIRQTNRQRLIIVNSRDVEVTTEDTDVAISLQLLLQILLALIVQLDIL</sequence>
<protein>
    <submittedName>
        <fullName evidence="2">Spore coat protein X</fullName>
    </submittedName>
</protein>
<evidence type="ECO:0000313" key="2">
    <source>
        <dbReference type="EMBL" id="GEN83737.1"/>
    </source>
</evidence>
<dbReference type="OrthoDB" id="2680713at2"/>
<dbReference type="EMBL" id="BJYL01000026">
    <property type="protein sequence ID" value="GEN83737.1"/>
    <property type="molecule type" value="Genomic_DNA"/>
</dbReference>
<feature type="domain" description="Spore coat protein X/V" evidence="1">
    <location>
        <begin position="45"/>
        <end position="92"/>
    </location>
</feature>
<proteinExistence type="predicted"/>
<comment type="caution">
    <text evidence="2">The sequence shown here is derived from an EMBL/GenBank/DDBJ whole genome shotgun (WGS) entry which is preliminary data.</text>
</comment>
<dbReference type="Pfam" id="PF07552">
    <property type="entry name" value="Coat_X"/>
    <property type="match status" value="2"/>
</dbReference>
<accession>A0A511Z8G4</accession>
<dbReference type="GO" id="GO:0030435">
    <property type="term" value="P:sporulation resulting in formation of a cellular spore"/>
    <property type="evidence" value="ECO:0007669"/>
    <property type="project" value="InterPro"/>
</dbReference>
<reference evidence="2 3" key="1">
    <citation type="submission" date="2019-07" db="EMBL/GenBank/DDBJ databases">
        <title>Whole genome shotgun sequence of Sporosarcina luteola NBRC 105378.</title>
        <authorList>
            <person name="Hosoyama A."/>
            <person name="Uohara A."/>
            <person name="Ohji S."/>
            <person name="Ichikawa N."/>
        </authorList>
    </citation>
    <scope>NUCLEOTIDE SEQUENCE [LARGE SCALE GENOMIC DNA]</scope>
    <source>
        <strain evidence="2 3">NBRC 105378</strain>
    </source>
</reference>
<evidence type="ECO:0000313" key="3">
    <source>
        <dbReference type="Proteomes" id="UP000321901"/>
    </source>
</evidence>
<gene>
    <name evidence="2" type="primary">cotX</name>
    <name evidence="2" type="ORF">SLU01_20490</name>
</gene>
<keyword evidence="2" id="KW-0946">Virion</keyword>
<dbReference type="GO" id="GO:0031160">
    <property type="term" value="C:spore wall"/>
    <property type="evidence" value="ECO:0007669"/>
    <property type="project" value="InterPro"/>
</dbReference>
<name>A0A511Z8G4_9BACL</name>
<evidence type="ECO:0000259" key="1">
    <source>
        <dbReference type="Pfam" id="PF07552"/>
    </source>
</evidence>
<organism evidence="2 3">
    <name type="scientific">Sporosarcina luteola</name>
    <dbReference type="NCBI Taxonomy" id="582850"/>
    <lineage>
        <taxon>Bacteria</taxon>
        <taxon>Bacillati</taxon>
        <taxon>Bacillota</taxon>
        <taxon>Bacilli</taxon>
        <taxon>Bacillales</taxon>
        <taxon>Caryophanaceae</taxon>
        <taxon>Sporosarcina</taxon>
    </lineage>
</organism>
<dbReference type="InterPro" id="IPR011428">
    <property type="entry name" value="Spore_coat_X/V"/>
</dbReference>
<feature type="domain" description="Spore coat protein X/V" evidence="1">
    <location>
        <begin position="99"/>
        <end position="156"/>
    </location>
</feature>
<dbReference type="RefSeq" id="WP_147057933.1">
    <property type="nucleotide sequence ID" value="NZ_BJYL01000026.1"/>
</dbReference>
<keyword evidence="2" id="KW-0167">Capsid protein</keyword>